<proteinExistence type="predicted"/>
<gene>
    <name evidence="1" type="ORF">TSAR_013038</name>
</gene>
<comment type="caution">
    <text evidence="1">The sequence shown here is derived from an EMBL/GenBank/DDBJ whole genome shotgun (WGS) entry which is preliminary data.</text>
</comment>
<dbReference type="Proteomes" id="UP000215335">
    <property type="component" value="Unassembled WGS sequence"/>
</dbReference>
<sequence length="115" mass="13175">MVIKDDKKDSEPIMNRLLACVVTSWTSLQAANGLQPDVAEYLQVKMFTVSKIGLDGVVVEDGCVKKAVEFKCLITCKENPIFDYQQKKCNVNYLYFVQDEVKLKESFLYYTQCEV</sequence>
<name>A0A232EQ38_9HYME</name>
<evidence type="ECO:0000313" key="2">
    <source>
        <dbReference type="Proteomes" id="UP000215335"/>
    </source>
</evidence>
<evidence type="ECO:0008006" key="3">
    <source>
        <dbReference type="Google" id="ProtNLM"/>
    </source>
</evidence>
<organism evidence="1 2">
    <name type="scientific">Trichomalopsis sarcophagae</name>
    <dbReference type="NCBI Taxonomy" id="543379"/>
    <lineage>
        <taxon>Eukaryota</taxon>
        <taxon>Metazoa</taxon>
        <taxon>Ecdysozoa</taxon>
        <taxon>Arthropoda</taxon>
        <taxon>Hexapoda</taxon>
        <taxon>Insecta</taxon>
        <taxon>Pterygota</taxon>
        <taxon>Neoptera</taxon>
        <taxon>Endopterygota</taxon>
        <taxon>Hymenoptera</taxon>
        <taxon>Apocrita</taxon>
        <taxon>Proctotrupomorpha</taxon>
        <taxon>Chalcidoidea</taxon>
        <taxon>Pteromalidae</taxon>
        <taxon>Pteromalinae</taxon>
        <taxon>Trichomalopsis</taxon>
    </lineage>
</organism>
<evidence type="ECO:0000313" key="1">
    <source>
        <dbReference type="EMBL" id="OXU20442.1"/>
    </source>
</evidence>
<accession>A0A232EQ38</accession>
<dbReference type="EMBL" id="NNAY01002852">
    <property type="protein sequence ID" value="OXU20442.1"/>
    <property type="molecule type" value="Genomic_DNA"/>
</dbReference>
<keyword evidence="2" id="KW-1185">Reference proteome</keyword>
<protein>
    <recommendedName>
        <fullName evidence="3">YqaJ viral recombinase domain-containing protein</fullName>
    </recommendedName>
</protein>
<dbReference type="AlphaFoldDB" id="A0A232EQ38"/>
<reference evidence="1 2" key="1">
    <citation type="journal article" date="2017" name="Curr. Biol.">
        <title>The Evolution of Venom by Co-option of Single-Copy Genes.</title>
        <authorList>
            <person name="Martinson E.O."/>
            <person name="Mrinalini"/>
            <person name="Kelkar Y.D."/>
            <person name="Chang C.H."/>
            <person name="Werren J.H."/>
        </authorList>
    </citation>
    <scope>NUCLEOTIDE SEQUENCE [LARGE SCALE GENOMIC DNA]</scope>
    <source>
        <strain evidence="1 2">Alberta</strain>
        <tissue evidence="1">Whole body</tissue>
    </source>
</reference>